<reference evidence="1" key="2">
    <citation type="submission" date="2017-10" db="EMBL/GenBank/DDBJ databases">
        <title>Ladona fulva Genome sequencing and assembly.</title>
        <authorList>
            <person name="Murali S."/>
            <person name="Richards S."/>
            <person name="Bandaranaike D."/>
            <person name="Bellair M."/>
            <person name="Blankenburg K."/>
            <person name="Chao H."/>
            <person name="Dinh H."/>
            <person name="Doddapaneni H."/>
            <person name="Dugan-Rocha S."/>
            <person name="Elkadiri S."/>
            <person name="Gnanaolivu R."/>
            <person name="Hernandez B."/>
            <person name="Skinner E."/>
            <person name="Javaid M."/>
            <person name="Lee S."/>
            <person name="Li M."/>
            <person name="Ming W."/>
            <person name="Munidasa M."/>
            <person name="Muniz J."/>
            <person name="Nguyen L."/>
            <person name="Hughes D."/>
            <person name="Osuji N."/>
            <person name="Pu L.-L."/>
            <person name="Puazo M."/>
            <person name="Qu C."/>
            <person name="Quiroz J."/>
            <person name="Raj R."/>
            <person name="Weissenberger G."/>
            <person name="Xin Y."/>
            <person name="Zou X."/>
            <person name="Han Y."/>
            <person name="Worley K."/>
            <person name="Muzny D."/>
            <person name="Gibbs R."/>
        </authorList>
    </citation>
    <scope>NUCLEOTIDE SEQUENCE</scope>
    <source>
        <strain evidence="1">Sampled in the wild</strain>
    </source>
</reference>
<name>A0A8K0PBC0_LADFU</name>
<organism evidence="1 2">
    <name type="scientific">Ladona fulva</name>
    <name type="common">Scarce chaser dragonfly</name>
    <name type="synonym">Libellula fulva</name>
    <dbReference type="NCBI Taxonomy" id="123851"/>
    <lineage>
        <taxon>Eukaryota</taxon>
        <taxon>Metazoa</taxon>
        <taxon>Ecdysozoa</taxon>
        <taxon>Arthropoda</taxon>
        <taxon>Hexapoda</taxon>
        <taxon>Insecta</taxon>
        <taxon>Pterygota</taxon>
        <taxon>Palaeoptera</taxon>
        <taxon>Odonata</taxon>
        <taxon>Epiprocta</taxon>
        <taxon>Anisoptera</taxon>
        <taxon>Libelluloidea</taxon>
        <taxon>Libellulidae</taxon>
        <taxon>Ladona</taxon>
    </lineage>
</organism>
<gene>
    <name evidence="1" type="ORF">J437_LFUL019226</name>
</gene>
<protein>
    <recommendedName>
        <fullName evidence="3">Gag-like protein</fullName>
    </recommendedName>
</protein>
<accession>A0A8K0PBC0</accession>
<dbReference type="OrthoDB" id="7487068at2759"/>
<proteinExistence type="predicted"/>
<evidence type="ECO:0000313" key="2">
    <source>
        <dbReference type="Proteomes" id="UP000792457"/>
    </source>
</evidence>
<keyword evidence="2" id="KW-1185">Reference proteome</keyword>
<comment type="caution">
    <text evidence="1">The sequence shown here is derived from an EMBL/GenBank/DDBJ whole genome shotgun (WGS) entry which is preliminary data.</text>
</comment>
<reference evidence="1" key="1">
    <citation type="submission" date="2013-04" db="EMBL/GenBank/DDBJ databases">
        <authorList>
            <person name="Qu J."/>
            <person name="Murali S.C."/>
            <person name="Bandaranaike D."/>
            <person name="Bellair M."/>
            <person name="Blankenburg K."/>
            <person name="Chao H."/>
            <person name="Dinh H."/>
            <person name="Doddapaneni H."/>
            <person name="Downs B."/>
            <person name="Dugan-Rocha S."/>
            <person name="Elkadiri S."/>
            <person name="Gnanaolivu R.D."/>
            <person name="Hernandez B."/>
            <person name="Javaid M."/>
            <person name="Jayaseelan J.C."/>
            <person name="Lee S."/>
            <person name="Li M."/>
            <person name="Ming W."/>
            <person name="Munidasa M."/>
            <person name="Muniz J."/>
            <person name="Nguyen L."/>
            <person name="Ongeri F."/>
            <person name="Osuji N."/>
            <person name="Pu L.-L."/>
            <person name="Puazo M."/>
            <person name="Qu C."/>
            <person name="Quiroz J."/>
            <person name="Raj R."/>
            <person name="Weissenberger G."/>
            <person name="Xin Y."/>
            <person name="Zou X."/>
            <person name="Han Y."/>
            <person name="Richards S."/>
            <person name="Worley K."/>
            <person name="Muzny D."/>
            <person name="Gibbs R."/>
        </authorList>
    </citation>
    <scope>NUCLEOTIDE SEQUENCE</scope>
    <source>
        <strain evidence="1">Sampled in the wild</strain>
    </source>
</reference>
<dbReference type="EMBL" id="KZ310702">
    <property type="protein sequence ID" value="KAG8240022.1"/>
    <property type="molecule type" value="Genomic_DNA"/>
</dbReference>
<sequence length="228" mass="25728">MQAKVPPIYLENAQNWVPLFKKLCAVCTMQPFAQMAGRKVLIKCSTTNDFIKVRDILINDILNFFTDRLSTEKNHNFIIRGLPTMFLTEDTVSSLEELGLLICKVTQLKTTRPMRSVIDKGINSVPPRPLLLFQVEIPDSSLLDKFLSIKNICGFKIKIEKFKPPSGPPQCHRCQQYGHVDKARQMSVKCVKCGQNHHTRECKKPASEPAVCINCKGSHPASYRGCPV</sequence>
<dbReference type="AlphaFoldDB" id="A0A8K0PBC0"/>
<evidence type="ECO:0008006" key="3">
    <source>
        <dbReference type="Google" id="ProtNLM"/>
    </source>
</evidence>
<evidence type="ECO:0000313" key="1">
    <source>
        <dbReference type="EMBL" id="KAG8240022.1"/>
    </source>
</evidence>
<dbReference type="Proteomes" id="UP000792457">
    <property type="component" value="Unassembled WGS sequence"/>
</dbReference>